<gene>
    <name evidence="1" type="ORF">MRB53_017141</name>
</gene>
<evidence type="ECO:0000313" key="1">
    <source>
        <dbReference type="EMBL" id="KAJ8640447.1"/>
    </source>
</evidence>
<dbReference type="EMBL" id="CM056813">
    <property type="protein sequence ID" value="KAJ8640447.1"/>
    <property type="molecule type" value="Genomic_DNA"/>
</dbReference>
<name>A0ACC2M459_PERAE</name>
<dbReference type="Proteomes" id="UP001234297">
    <property type="component" value="Chromosome 5"/>
</dbReference>
<reference evidence="1 2" key="1">
    <citation type="journal article" date="2022" name="Hortic Res">
        <title>A haplotype resolved chromosomal level avocado genome allows analysis of novel avocado genes.</title>
        <authorList>
            <person name="Nath O."/>
            <person name="Fletcher S.J."/>
            <person name="Hayward A."/>
            <person name="Shaw L.M."/>
            <person name="Masouleh A.K."/>
            <person name="Furtado A."/>
            <person name="Henry R.J."/>
            <person name="Mitter N."/>
        </authorList>
    </citation>
    <scope>NUCLEOTIDE SEQUENCE [LARGE SCALE GENOMIC DNA]</scope>
    <source>
        <strain evidence="2">cv. Hass</strain>
    </source>
</reference>
<evidence type="ECO:0000313" key="2">
    <source>
        <dbReference type="Proteomes" id="UP001234297"/>
    </source>
</evidence>
<comment type="caution">
    <text evidence="1">The sequence shown here is derived from an EMBL/GenBank/DDBJ whole genome shotgun (WGS) entry which is preliminary data.</text>
</comment>
<protein>
    <submittedName>
        <fullName evidence="1">Uncharacterized protein</fullName>
    </submittedName>
</protein>
<organism evidence="1 2">
    <name type="scientific">Persea americana</name>
    <name type="common">Avocado</name>
    <dbReference type="NCBI Taxonomy" id="3435"/>
    <lineage>
        <taxon>Eukaryota</taxon>
        <taxon>Viridiplantae</taxon>
        <taxon>Streptophyta</taxon>
        <taxon>Embryophyta</taxon>
        <taxon>Tracheophyta</taxon>
        <taxon>Spermatophyta</taxon>
        <taxon>Magnoliopsida</taxon>
        <taxon>Magnoliidae</taxon>
        <taxon>Laurales</taxon>
        <taxon>Lauraceae</taxon>
        <taxon>Persea</taxon>
    </lineage>
</organism>
<sequence length="108" mass="12157">MVFERLLDPRLQLHIAPHQLHAMARAAALCLCRDPDARPSVSKILRVLEGDTFTDRALDMDSVGSRSGRMNGFLQETHGELRGSHSPRLSNEALKRLYAEKSHMKPLL</sequence>
<proteinExistence type="predicted"/>
<accession>A0ACC2M459</accession>
<keyword evidence="2" id="KW-1185">Reference proteome</keyword>